<accession>A0A8C3S3H9</accession>
<sequence length="82" mass="8840">ITGHPIDIAHSSLELLSDPPTAASQAAGITGASHHTGPMQRILQQVTRGPCCRGRRKNPRASANLPWRKIPSQTQIWLSAKP</sequence>
<reference evidence="1" key="1">
    <citation type="submission" date="2025-08" db="UniProtKB">
        <authorList>
            <consortium name="Ensembl"/>
        </authorList>
    </citation>
    <scope>IDENTIFICATION</scope>
</reference>
<dbReference type="PRINTS" id="PR02045">
    <property type="entry name" value="F138DOMAIN"/>
</dbReference>
<protein>
    <submittedName>
        <fullName evidence="1">Uncharacterized protein</fullName>
    </submittedName>
</protein>
<dbReference type="Ensembl" id="ENSCSRT00000008330.1">
    <property type="protein sequence ID" value="ENSCSRP00000008059.1"/>
    <property type="gene ID" value="ENSCSRG00000005977.1"/>
</dbReference>
<dbReference type="Proteomes" id="UP000694403">
    <property type="component" value="Unplaced"/>
</dbReference>
<keyword evidence="2" id="KW-1185">Reference proteome</keyword>
<proteinExistence type="predicted"/>
<dbReference type="AlphaFoldDB" id="A0A8C3S3H9"/>
<evidence type="ECO:0000313" key="1">
    <source>
        <dbReference type="Ensembl" id="ENSCSRP00000008059.1"/>
    </source>
</evidence>
<evidence type="ECO:0000313" key="2">
    <source>
        <dbReference type="Proteomes" id="UP000694403"/>
    </source>
</evidence>
<organism evidence="1 2">
    <name type="scientific">Chelydra serpentina</name>
    <name type="common">Snapping turtle</name>
    <name type="synonym">Testudo serpentina</name>
    <dbReference type="NCBI Taxonomy" id="8475"/>
    <lineage>
        <taxon>Eukaryota</taxon>
        <taxon>Metazoa</taxon>
        <taxon>Chordata</taxon>
        <taxon>Craniata</taxon>
        <taxon>Vertebrata</taxon>
        <taxon>Euteleostomi</taxon>
        <taxon>Archelosauria</taxon>
        <taxon>Testudinata</taxon>
        <taxon>Testudines</taxon>
        <taxon>Cryptodira</taxon>
        <taxon>Durocryptodira</taxon>
        <taxon>Americhelydia</taxon>
        <taxon>Chelydroidea</taxon>
        <taxon>Chelydridae</taxon>
        <taxon>Chelydra</taxon>
    </lineage>
</organism>
<reference evidence="1" key="2">
    <citation type="submission" date="2025-09" db="UniProtKB">
        <authorList>
            <consortium name="Ensembl"/>
        </authorList>
    </citation>
    <scope>IDENTIFICATION</scope>
</reference>
<name>A0A8C3S3H9_CHESE</name>